<feature type="domain" description="Rhodanese" evidence="1">
    <location>
        <begin position="124"/>
        <end position="218"/>
    </location>
</feature>
<dbReference type="HAMAP" id="MF_00469">
    <property type="entry name" value="TrhO"/>
    <property type="match status" value="1"/>
</dbReference>
<name>A0A382QP80_9ZZZZ</name>
<accession>A0A382QP80</accession>
<dbReference type="SMART" id="SM00450">
    <property type="entry name" value="RHOD"/>
    <property type="match status" value="1"/>
</dbReference>
<dbReference type="Gene3D" id="3.40.250.10">
    <property type="entry name" value="Rhodanese-like domain"/>
    <property type="match status" value="1"/>
</dbReference>
<dbReference type="InterPro" id="IPR001763">
    <property type="entry name" value="Rhodanese-like_dom"/>
</dbReference>
<dbReference type="SUPFAM" id="SSF52821">
    <property type="entry name" value="Rhodanese/Cell cycle control phosphatase"/>
    <property type="match status" value="1"/>
</dbReference>
<dbReference type="InterPro" id="IPR040503">
    <property type="entry name" value="TRHO_N"/>
</dbReference>
<proteinExistence type="inferred from homology"/>
<dbReference type="InterPro" id="IPR036873">
    <property type="entry name" value="Rhodanese-like_dom_sf"/>
</dbReference>
<dbReference type="PANTHER" id="PTHR43268:SF3">
    <property type="entry name" value="RHODANESE-LIKE DOMAIN-CONTAINING PROTEIN 7-RELATED"/>
    <property type="match status" value="1"/>
</dbReference>
<dbReference type="Pfam" id="PF00581">
    <property type="entry name" value="Rhodanese"/>
    <property type="match status" value="1"/>
</dbReference>
<dbReference type="PROSITE" id="PS50206">
    <property type="entry name" value="RHODANESE_3"/>
    <property type="match status" value="1"/>
</dbReference>
<dbReference type="CDD" id="cd01518">
    <property type="entry name" value="RHOD_YceA"/>
    <property type="match status" value="1"/>
</dbReference>
<dbReference type="Pfam" id="PF17773">
    <property type="entry name" value="UPF0176_N"/>
    <property type="match status" value="1"/>
</dbReference>
<dbReference type="NCBIfam" id="NF001136">
    <property type="entry name" value="PRK00142.1-4"/>
    <property type="match status" value="1"/>
</dbReference>
<evidence type="ECO:0000313" key="2">
    <source>
        <dbReference type="EMBL" id="SVC87304.1"/>
    </source>
</evidence>
<dbReference type="Gene3D" id="3.30.70.100">
    <property type="match status" value="1"/>
</dbReference>
<organism evidence="2">
    <name type="scientific">marine metagenome</name>
    <dbReference type="NCBI Taxonomy" id="408172"/>
    <lineage>
        <taxon>unclassified sequences</taxon>
        <taxon>metagenomes</taxon>
        <taxon>ecological metagenomes</taxon>
    </lineage>
</organism>
<sequence length="301" mass="34552">MINSEFTIVTFYQFKKIKDILIIKNQLSNFCKFNKIKGTIILAEEGINGTIAGMSANINNFESQILKIGFHNYNPKYSYSKLMPFFRLKVRLKKEIVTLRTKIADPENVTGKKIKPDEWNNLISDKETILIDVRNNFEVEMGTFKGSINPNTKIFTEFKNYLINNLDEAKNKKIAMFCTGGIRCEKISSYMIKKGFKDVNQLHGGILGYLEKTPNKNSLWNGECFVFDNRVSVKNELKDGTYELCHACRHPLSPDQLKSKKYFKGVSCTNCYGKISDSKKKSLIDRNKQISIAKRKGLYSP</sequence>
<evidence type="ECO:0000259" key="1">
    <source>
        <dbReference type="PROSITE" id="PS50206"/>
    </source>
</evidence>
<feature type="non-terminal residue" evidence="2">
    <location>
        <position position="301"/>
    </location>
</feature>
<dbReference type="AlphaFoldDB" id="A0A382QP80"/>
<dbReference type="InterPro" id="IPR020936">
    <property type="entry name" value="TrhO"/>
</dbReference>
<gene>
    <name evidence="2" type="ORF">METZ01_LOCUS340158</name>
</gene>
<dbReference type="EMBL" id="UINC01115925">
    <property type="protein sequence ID" value="SVC87304.1"/>
    <property type="molecule type" value="Genomic_DNA"/>
</dbReference>
<reference evidence="2" key="1">
    <citation type="submission" date="2018-05" db="EMBL/GenBank/DDBJ databases">
        <authorList>
            <person name="Lanie J.A."/>
            <person name="Ng W.-L."/>
            <person name="Kazmierczak K.M."/>
            <person name="Andrzejewski T.M."/>
            <person name="Davidsen T.M."/>
            <person name="Wayne K.J."/>
            <person name="Tettelin H."/>
            <person name="Glass J.I."/>
            <person name="Rusch D."/>
            <person name="Podicherti R."/>
            <person name="Tsui H.-C.T."/>
            <person name="Winkler M.E."/>
        </authorList>
    </citation>
    <scope>NUCLEOTIDE SEQUENCE</scope>
</reference>
<dbReference type="PANTHER" id="PTHR43268">
    <property type="entry name" value="THIOSULFATE SULFURTRANSFERASE/RHODANESE-LIKE DOMAIN-CONTAINING PROTEIN 2"/>
    <property type="match status" value="1"/>
</dbReference>
<protein>
    <recommendedName>
        <fullName evidence="1">Rhodanese domain-containing protein</fullName>
    </recommendedName>
</protein>